<dbReference type="EMBL" id="AP019860">
    <property type="protein sequence ID" value="BBM85130.1"/>
    <property type="molecule type" value="Genomic_DNA"/>
</dbReference>
<evidence type="ECO:0000256" key="6">
    <source>
        <dbReference type="ARBA" id="ARBA00022630"/>
    </source>
</evidence>
<dbReference type="PANTHER" id="PTHR30040:SF2">
    <property type="entry name" value="FAD:PROTEIN FMN TRANSFERASE"/>
    <property type="match status" value="1"/>
</dbReference>
<dbReference type="EC" id="2.7.1.180" evidence="2 18"/>
<evidence type="ECO:0000256" key="14">
    <source>
        <dbReference type="ARBA" id="ARBA00023288"/>
    </source>
</evidence>
<dbReference type="Gene3D" id="3.10.520.10">
    <property type="entry name" value="ApbE-like domains"/>
    <property type="match status" value="1"/>
</dbReference>
<evidence type="ECO:0000256" key="19">
    <source>
        <dbReference type="PIRSR" id="PIRSR006268-2"/>
    </source>
</evidence>
<organism evidence="20 21">
    <name type="scientific">Uabimicrobium amorphum</name>
    <dbReference type="NCBI Taxonomy" id="2596890"/>
    <lineage>
        <taxon>Bacteria</taxon>
        <taxon>Pseudomonadati</taxon>
        <taxon>Planctomycetota</taxon>
        <taxon>Candidatus Uabimicrobiia</taxon>
        <taxon>Candidatus Uabimicrobiales</taxon>
        <taxon>Candidatus Uabimicrobiaceae</taxon>
        <taxon>Candidatus Uabimicrobium</taxon>
    </lineage>
</organism>
<dbReference type="PIRSF" id="PIRSF006268">
    <property type="entry name" value="ApbE"/>
    <property type="match status" value="1"/>
</dbReference>
<feature type="binding site" evidence="19">
    <location>
        <position position="291"/>
    </location>
    <ligand>
        <name>Mg(2+)</name>
        <dbReference type="ChEBI" id="CHEBI:18420"/>
    </ligand>
</feature>
<keyword evidence="8 18" id="KW-0479">Metal-binding</keyword>
<dbReference type="GO" id="GO:0016740">
    <property type="term" value="F:transferase activity"/>
    <property type="evidence" value="ECO:0007669"/>
    <property type="project" value="UniProtKB-UniRule"/>
</dbReference>
<evidence type="ECO:0000313" key="21">
    <source>
        <dbReference type="Proteomes" id="UP000326354"/>
    </source>
</evidence>
<dbReference type="KEGG" id="uam:UABAM_03493"/>
<reference evidence="20 21" key="1">
    <citation type="submission" date="2019-08" db="EMBL/GenBank/DDBJ databases">
        <title>Complete genome sequence of Candidatus Uab amorphum.</title>
        <authorList>
            <person name="Shiratori T."/>
            <person name="Suzuki S."/>
            <person name="Kakizawa Y."/>
            <person name="Ishida K."/>
        </authorList>
    </citation>
    <scope>NUCLEOTIDE SEQUENCE [LARGE SCALE GENOMIC DNA]</scope>
    <source>
        <strain evidence="20 21">SRT547</strain>
    </source>
</reference>
<comment type="similarity">
    <text evidence="1 18">Belongs to the ApbE family.</text>
</comment>
<dbReference type="PANTHER" id="PTHR30040">
    <property type="entry name" value="THIAMINE BIOSYNTHESIS LIPOPROTEIN APBE"/>
    <property type="match status" value="1"/>
</dbReference>
<evidence type="ECO:0000256" key="9">
    <source>
        <dbReference type="ARBA" id="ARBA00022729"/>
    </source>
</evidence>
<keyword evidence="13" id="KW-0564">Palmitate</keyword>
<proteinExistence type="inferred from homology"/>
<dbReference type="Pfam" id="PF02424">
    <property type="entry name" value="ApbE"/>
    <property type="match status" value="1"/>
</dbReference>
<name>A0A5S9IQ66_UABAM</name>
<evidence type="ECO:0000256" key="2">
    <source>
        <dbReference type="ARBA" id="ARBA00011955"/>
    </source>
</evidence>
<accession>A0A5S9IQ66</accession>
<comment type="catalytic activity">
    <reaction evidence="16 18">
        <text>L-threonyl-[protein] + FAD = FMN-L-threonyl-[protein] + AMP + H(+)</text>
        <dbReference type="Rhea" id="RHEA:36847"/>
        <dbReference type="Rhea" id="RHEA-COMP:11060"/>
        <dbReference type="Rhea" id="RHEA-COMP:11061"/>
        <dbReference type="ChEBI" id="CHEBI:15378"/>
        <dbReference type="ChEBI" id="CHEBI:30013"/>
        <dbReference type="ChEBI" id="CHEBI:57692"/>
        <dbReference type="ChEBI" id="CHEBI:74257"/>
        <dbReference type="ChEBI" id="CHEBI:456215"/>
        <dbReference type="EC" id="2.7.1.180"/>
    </reaction>
</comment>
<keyword evidence="14 20" id="KW-0449">Lipoprotein</keyword>
<evidence type="ECO:0000256" key="12">
    <source>
        <dbReference type="ARBA" id="ARBA00023136"/>
    </source>
</evidence>
<keyword evidence="12" id="KW-0472">Membrane</keyword>
<gene>
    <name evidence="20" type="ORF">UABAM_03493</name>
</gene>
<evidence type="ECO:0000256" key="17">
    <source>
        <dbReference type="ARBA" id="ARBA00060485"/>
    </source>
</evidence>
<evidence type="ECO:0000256" key="16">
    <source>
        <dbReference type="ARBA" id="ARBA00048540"/>
    </source>
</evidence>
<evidence type="ECO:0000256" key="11">
    <source>
        <dbReference type="ARBA" id="ARBA00022842"/>
    </source>
</evidence>
<feature type="binding site" evidence="19">
    <location>
        <position position="295"/>
    </location>
    <ligand>
        <name>Mg(2+)</name>
        <dbReference type="ChEBI" id="CHEBI:18420"/>
    </ligand>
</feature>
<keyword evidence="4" id="KW-1003">Cell membrane</keyword>
<dbReference type="SUPFAM" id="SSF143631">
    <property type="entry name" value="ApbE-like"/>
    <property type="match status" value="1"/>
</dbReference>
<evidence type="ECO:0000256" key="8">
    <source>
        <dbReference type="ARBA" id="ARBA00022723"/>
    </source>
</evidence>
<keyword evidence="11 18" id="KW-0460">Magnesium</keyword>
<evidence type="ECO:0000256" key="13">
    <source>
        <dbReference type="ARBA" id="ARBA00023139"/>
    </source>
</evidence>
<evidence type="ECO:0000256" key="18">
    <source>
        <dbReference type="PIRNR" id="PIRNR006268"/>
    </source>
</evidence>
<comment type="cofactor">
    <cofactor evidence="19">
        <name>Mg(2+)</name>
        <dbReference type="ChEBI" id="CHEBI:18420"/>
    </cofactor>
    <cofactor evidence="19">
        <name>Mn(2+)</name>
        <dbReference type="ChEBI" id="CHEBI:29035"/>
    </cofactor>
    <text evidence="19">Magnesium. Can also use manganese.</text>
</comment>
<keyword evidence="7 18" id="KW-0808">Transferase</keyword>
<keyword evidence="5" id="KW-0997">Cell inner membrane</keyword>
<evidence type="ECO:0000256" key="1">
    <source>
        <dbReference type="ARBA" id="ARBA00008282"/>
    </source>
</evidence>
<evidence type="ECO:0000256" key="5">
    <source>
        <dbReference type="ARBA" id="ARBA00022519"/>
    </source>
</evidence>
<sequence length="341" mass="37811">MRTIVQILIVVIAIIAWLLFPSKQYSPTIKGRALGTTYTIKIAHVISKAKLVEIRETVRKELEDINNKMSTYLSDSELSKFNQLHSIEPFPISQKTLQVIIEAQTVSQASNGAFDITVGPLVNLWGFGPQKIKNNPSAQKIKDMLQQVGYQKLTVDPQSKTLKKAHPDLYVDLSAIAKGFAVDAVCDCLRNAGMQNYMVEIGGEIRASAFKKDKTPWIIGIESPQPGKRSVQKAVTLKGMAIATSGNYRNFRYDAKTKKRLSHTISPQTGRPISHNLASVSVISSTCMHADAMATALMVLGEKRGFELAQSLKLACYFIVHEKPGNYKILQTDAFKKLQMK</sequence>
<keyword evidence="9" id="KW-0732">Signal</keyword>
<keyword evidence="21" id="KW-1185">Reference proteome</keyword>
<evidence type="ECO:0000256" key="10">
    <source>
        <dbReference type="ARBA" id="ARBA00022827"/>
    </source>
</evidence>
<keyword evidence="10 18" id="KW-0274">FAD</keyword>
<dbReference type="OrthoDB" id="9778595at2"/>
<evidence type="ECO:0000313" key="20">
    <source>
        <dbReference type="EMBL" id="BBM85130.1"/>
    </source>
</evidence>
<dbReference type="GO" id="GO:0005886">
    <property type="term" value="C:plasma membrane"/>
    <property type="evidence" value="ECO:0007669"/>
    <property type="project" value="UniProtKB-SubCell"/>
</dbReference>
<dbReference type="InterPro" id="IPR003374">
    <property type="entry name" value="ApbE-like_sf"/>
</dbReference>
<evidence type="ECO:0000256" key="7">
    <source>
        <dbReference type="ARBA" id="ARBA00022679"/>
    </source>
</evidence>
<feature type="binding site" evidence="19">
    <location>
        <position position="175"/>
    </location>
    <ligand>
        <name>Mg(2+)</name>
        <dbReference type="ChEBI" id="CHEBI:18420"/>
    </ligand>
</feature>
<dbReference type="AlphaFoldDB" id="A0A5S9IQ66"/>
<evidence type="ECO:0000256" key="3">
    <source>
        <dbReference type="ARBA" id="ARBA00016337"/>
    </source>
</evidence>
<protein>
    <recommendedName>
        <fullName evidence="3 18">FAD:protein FMN transferase</fullName>
        <ecNumber evidence="2 18">2.7.1.180</ecNumber>
    </recommendedName>
    <alternativeName>
        <fullName evidence="15 18">Flavin transferase</fullName>
    </alternativeName>
</protein>
<evidence type="ECO:0000256" key="4">
    <source>
        <dbReference type="ARBA" id="ARBA00022475"/>
    </source>
</evidence>
<dbReference type="RefSeq" id="WP_151969250.1">
    <property type="nucleotide sequence ID" value="NZ_AP019860.1"/>
</dbReference>
<evidence type="ECO:0000256" key="15">
    <source>
        <dbReference type="ARBA" id="ARBA00031306"/>
    </source>
</evidence>
<keyword evidence="6 18" id="KW-0285">Flavoprotein</keyword>
<dbReference type="Proteomes" id="UP000326354">
    <property type="component" value="Chromosome"/>
</dbReference>
<dbReference type="GO" id="GO:0046872">
    <property type="term" value="F:metal ion binding"/>
    <property type="evidence" value="ECO:0007669"/>
    <property type="project" value="UniProtKB-UniRule"/>
</dbReference>
<dbReference type="FunFam" id="3.10.520.10:FF:000001">
    <property type="entry name" value="FAD:protein FMN transferase"/>
    <property type="match status" value="1"/>
</dbReference>
<dbReference type="InterPro" id="IPR024932">
    <property type="entry name" value="ApbE"/>
</dbReference>
<comment type="subcellular location">
    <subcellularLocation>
        <location evidence="17">Cell inner membrane</location>
        <topology evidence="17">Lipid-anchor</topology>
        <orientation evidence="17">Periplasmic side</orientation>
    </subcellularLocation>
</comment>